<accession>A0ABY7XHD8</accession>
<dbReference type="RefSeq" id="WP_274338645.1">
    <property type="nucleotide sequence ID" value="NZ_CP118109.1"/>
</dbReference>
<geneLocation type="plasmid" evidence="1 2">
    <name>unnamed1</name>
</geneLocation>
<protein>
    <submittedName>
        <fullName evidence="1">Uncharacterized protein</fullName>
    </submittedName>
</protein>
<name>A0ABY7XHD8_9BACL</name>
<dbReference type="Proteomes" id="UP001221519">
    <property type="component" value="Plasmid unnamed1"/>
</dbReference>
<proteinExistence type="predicted"/>
<reference evidence="1 2" key="1">
    <citation type="submission" date="2023-02" db="EMBL/GenBank/DDBJ databases">
        <title>Pathogen: clinical or host-associated sample.</title>
        <authorList>
            <person name="Hergert J."/>
            <person name="Casey R."/>
            <person name="Wagner J."/>
            <person name="Young E.L."/>
            <person name="Oakeson K.F."/>
        </authorList>
    </citation>
    <scope>NUCLEOTIDE SEQUENCE [LARGE SCALE GENOMIC DNA]</scope>
    <source>
        <strain evidence="1 2">2022CK-00829</strain>
        <plasmid evidence="1 2">unnamed1</plasmid>
    </source>
</reference>
<dbReference type="EMBL" id="CP118109">
    <property type="protein sequence ID" value="WDI05023.1"/>
    <property type="molecule type" value="Genomic_DNA"/>
</dbReference>
<evidence type="ECO:0000313" key="2">
    <source>
        <dbReference type="Proteomes" id="UP001221519"/>
    </source>
</evidence>
<keyword evidence="2" id="KW-1185">Reference proteome</keyword>
<evidence type="ECO:0000313" key="1">
    <source>
        <dbReference type="EMBL" id="WDI05023.1"/>
    </source>
</evidence>
<gene>
    <name evidence="1" type="ORF">PUW25_25995</name>
</gene>
<sequence length="103" mass="12110">MVPKSPFILEMCQDIARHMRAKGVWPDCSAEDIHKSADVYEQIPSWWYDALAYFNERDYYYTLDDVQSPQEGQYVSVRKPGYIDGYQYRNGKWVETGGFSTYS</sequence>
<organism evidence="1 2">
    <name type="scientific">Paenibacillus urinalis</name>
    <dbReference type="NCBI Taxonomy" id="521520"/>
    <lineage>
        <taxon>Bacteria</taxon>
        <taxon>Bacillati</taxon>
        <taxon>Bacillota</taxon>
        <taxon>Bacilli</taxon>
        <taxon>Bacillales</taxon>
        <taxon>Paenibacillaceae</taxon>
        <taxon>Paenibacillus</taxon>
    </lineage>
</organism>
<keyword evidence="1" id="KW-0614">Plasmid</keyword>